<dbReference type="Gene3D" id="3.20.20.80">
    <property type="entry name" value="Glycosidases"/>
    <property type="match status" value="1"/>
</dbReference>
<feature type="region of interest" description="Disordered" evidence="1">
    <location>
        <begin position="40"/>
        <end position="72"/>
    </location>
</feature>
<dbReference type="Pfam" id="PF13200">
    <property type="entry name" value="DUF4015"/>
    <property type="match status" value="1"/>
</dbReference>
<dbReference type="GO" id="GO:0016787">
    <property type="term" value="F:hydrolase activity"/>
    <property type="evidence" value="ECO:0007669"/>
    <property type="project" value="UniProtKB-KW"/>
</dbReference>
<dbReference type="InterPro" id="IPR025275">
    <property type="entry name" value="DUF4015"/>
</dbReference>
<evidence type="ECO:0000259" key="2">
    <source>
        <dbReference type="Pfam" id="PF13200"/>
    </source>
</evidence>
<dbReference type="Proteomes" id="UP000886860">
    <property type="component" value="Unassembled WGS sequence"/>
</dbReference>
<gene>
    <name evidence="3" type="ORF">IAB60_03505</name>
</gene>
<dbReference type="EMBL" id="DVKS01000057">
    <property type="protein sequence ID" value="HIT41162.1"/>
    <property type="molecule type" value="Genomic_DNA"/>
</dbReference>
<feature type="domain" description="DUF4015" evidence="2">
    <location>
        <begin position="91"/>
        <end position="411"/>
    </location>
</feature>
<evidence type="ECO:0000313" key="4">
    <source>
        <dbReference type="Proteomes" id="UP000886860"/>
    </source>
</evidence>
<accession>A0A9D1GHE1</accession>
<dbReference type="InterPro" id="IPR017853">
    <property type="entry name" value="GH"/>
</dbReference>
<name>A0A9D1GHE1_9FIRM</name>
<keyword evidence="3" id="KW-0378">Hydrolase</keyword>
<reference evidence="3" key="1">
    <citation type="submission" date="2020-10" db="EMBL/GenBank/DDBJ databases">
        <authorList>
            <person name="Gilroy R."/>
        </authorList>
    </citation>
    <scope>NUCLEOTIDE SEQUENCE</scope>
    <source>
        <strain evidence="3">CHK123-3438</strain>
    </source>
</reference>
<dbReference type="AlphaFoldDB" id="A0A9D1GHE1"/>
<protein>
    <submittedName>
        <fullName evidence="3">Glycoside hydrolase</fullName>
    </submittedName>
</protein>
<evidence type="ECO:0000313" key="3">
    <source>
        <dbReference type="EMBL" id="HIT41162.1"/>
    </source>
</evidence>
<reference evidence="3" key="2">
    <citation type="journal article" date="2021" name="PeerJ">
        <title>Extensive microbial diversity within the chicken gut microbiome revealed by metagenomics and culture.</title>
        <authorList>
            <person name="Gilroy R."/>
            <person name="Ravi A."/>
            <person name="Getino M."/>
            <person name="Pursley I."/>
            <person name="Horton D.L."/>
            <person name="Alikhan N.F."/>
            <person name="Baker D."/>
            <person name="Gharbi K."/>
            <person name="Hall N."/>
            <person name="Watson M."/>
            <person name="Adriaenssens E.M."/>
            <person name="Foster-Nyarko E."/>
            <person name="Jarju S."/>
            <person name="Secka A."/>
            <person name="Antonio M."/>
            <person name="Oren A."/>
            <person name="Chaudhuri R.R."/>
            <person name="La Ragione R."/>
            <person name="Hildebrand F."/>
            <person name="Pallen M.J."/>
        </authorList>
    </citation>
    <scope>NUCLEOTIDE SEQUENCE</scope>
    <source>
        <strain evidence="3">CHK123-3438</strain>
    </source>
</reference>
<evidence type="ECO:0000256" key="1">
    <source>
        <dbReference type="SAM" id="MobiDB-lite"/>
    </source>
</evidence>
<sequence>MKKWIIGVILALSVGGCRRYEPVPELPLENGAELENTTPDLENQAAGTDDKSAEGETAAETEEETEEEMAGQEEMLVITTLPERTPVKVKGIYVSAYAAGTKEKMDEIIRLLDETELNAVVIDVKDDNGRITFDMDSPQAQAIGACVNYIPDIEELAATLKEHGVYIIARIPAFRDPYLAEAMPEWCLKLADGTVFRDRNQLAWVNPYQEEVWDYLVEIGKMAGEAGFDEIQFDYIRFCTEKGMDQVVFDPEVTEGRSRQEIIQEFVDYAYQELRKEGLFVSADVFGAVIGGGQDAETVGQEYSAMAEELDYISPMIYPSHYADGNFGIDHPDTRPYDTIRAAMDASTEDLNAVWSAGGSTAAVRPWLQAFTASYLDHYIDYGPEEIRQQIQAVYDSGYEEWLLWNASVRYDSGGLLTEEEADLEAAAR</sequence>
<proteinExistence type="predicted"/>
<organism evidence="3 4">
    <name type="scientific">Candidatus Caccovicinus merdipullorum</name>
    <dbReference type="NCBI Taxonomy" id="2840724"/>
    <lineage>
        <taxon>Bacteria</taxon>
        <taxon>Bacillati</taxon>
        <taxon>Bacillota</taxon>
        <taxon>Clostridia</taxon>
        <taxon>Eubacteriales</taxon>
        <taxon>Candidatus Caccovicinus</taxon>
    </lineage>
</organism>
<dbReference type="SUPFAM" id="SSF51445">
    <property type="entry name" value="(Trans)glycosidases"/>
    <property type="match status" value="1"/>
</dbReference>
<dbReference type="PROSITE" id="PS51257">
    <property type="entry name" value="PROKAR_LIPOPROTEIN"/>
    <property type="match status" value="1"/>
</dbReference>
<comment type="caution">
    <text evidence="3">The sequence shown here is derived from an EMBL/GenBank/DDBJ whole genome shotgun (WGS) entry which is preliminary data.</text>
</comment>
<feature type="compositionally biased region" description="Acidic residues" evidence="1">
    <location>
        <begin position="57"/>
        <end position="71"/>
    </location>
</feature>